<evidence type="ECO:0000256" key="6">
    <source>
        <dbReference type="ARBA" id="ARBA00022723"/>
    </source>
</evidence>
<feature type="compositionally biased region" description="Basic and acidic residues" evidence="12">
    <location>
        <begin position="71"/>
        <end position="86"/>
    </location>
</feature>
<name>A0A1J6IIM3_NICAT</name>
<evidence type="ECO:0000256" key="3">
    <source>
        <dbReference type="ARBA" id="ARBA00009119"/>
    </source>
</evidence>
<dbReference type="UniPathway" id="UPA00143"/>
<feature type="domain" description="RING-type" evidence="13">
    <location>
        <begin position="134"/>
        <end position="169"/>
    </location>
</feature>
<dbReference type="PANTHER" id="PTHR46632:SF16">
    <property type="entry name" value="E3 UBIQUITIN-PROTEIN LIGASE SINA-LIKE 10"/>
    <property type="match status" value="1"/>
</dbReference>
<evidence type="ECO:0000256" key="1">
    <source>
        <dbReference type="ARBA" id="ARBA00000900"/>
    </source>
</evidence>
<evidence type="ECO:0000256" key="12">
    <source>
        <dbReference type="SAM" id="MobiDB-lite"/>
    </source>
</evidence>
<dbReference type="AlphaFoldDB" id="A0A1J6IIM3"/>
<feature type="compositionally biased region" description="Basic and acidic residues" evidence="12">
    <location>
        <begin position="96"/>
        <end position="114"/>
    </location>
</feature>
<dbReference type="InterPro" id="IPR044286">
    <property type="entry name" value="SINL_plant"/>
</dbReference>
<dbReference type="InterPro" id="IPR013010">
    <property type="entry name" value="Znf_SIAH"/>
</dbReference>
<evidence type="ECO:0000256" key="7">
    <source>
        <dbReference type="ARBA" id="ARBA00022771"/>
    </source>
</evidence>
<proteinExistence type="inferred from homology"/>
<feature type="compositionally biased region" description="Basic and acidic residues" evidence="12">
    <location>
        <begin position="1"/>
        <end position="11"/>
    </location>
</feature>
<dbReference type="EC" id="2.3.2.27" evidence="4"/>
<dbReference type="PROSITE" id="PS50089">
    <property type="entry name" value="ZF_RING_2"/>
    <property type="match status" value="1"/>
</dbReference>
<evidence type="ECO:0000256" key="11">
    <source>
        <dbReference type="PROSITE-ProRule" id="PRU00455"/>
    </source>
</evidence>
<feature type="region of interest" description="Disordered" evidence="12">
    <location>
        <begin position="1"/>
        <end position="124"/>
    </location>
</feature>
<organism evidence="15 16">
    <name type="scientific">Nicotiana attenuata</name>
    <name type="common">Coyote tobacco</name>
    <dbReference type="NCBI Taxonomy" id="49451"/>
    <lineage>
        <taxon>Eukaryota</taxon>
        <taxon>Viridiplantae</taxon>
        <taxon>Streptophyta</taxon>
        <taxon>Embryophyta</taxon>
        <taxon>Tracheophyta</taxon>
        <taxon>Spermatophyta</taxon>
        <taxon>Magnoliopsida</taxon>
        <taxon>eudicotyledons</taxon>
        <taxon>Gunneridae</taxon>
        <taxon>Pentapetalae</taxon>
        <taxon>asterids</taxon>
        <taxon>lamiids</taxon>
        <taxon>Solanales</taxon>
        <taxon>Solanaceae</taxon>
        <taxon>Nicotianoideae</taxon>
        <taxon>Nicotianeae</taxon>
        <taxon>Nicotiana</taxon>
    </lineage>
</organism>
<feature type="domain" description="SIAH-type" evidence="14">
    <location>
        <begin position="187"/>
        <end position="245"/>
    </location>
</feature>
<evidence type="ECO:0000259" key="14">
    <source>
        <dbReference type="PROSITE" id="PS51081"/>
    </source>
</evidence>
<evidence type="ECO:0000256" key="9">
    <source>
        <dbReference type="ARBA" id="ARBA00022833"/>
    </source>
</evidence>
<comment type="catalytic activity">
    <reaction evidence="1">
        <text>S-ubiquitinyl-[E2 ubiquitin-conjugating enzyme]-L-cysteine + [acceptor protein]-L-lysine = [E2 ubiquitin-conjugating enzyme]-L-cysteine + N(6)-ubiquitinyl-[acceptor protein]-L-lysine.</text>
        <dbReference type="EC" id="2.3.2.27"/>
    </reaction>
</comment>
<evidence type="ECO:0000256" key="10">
    <source>
        <dbReference type="ARBA" id="ARBA00024004"/>
    </source>
</evidence>
<evidence type="ECO:0000256" key="5">
    <source>
        <dbReference type="ARBA" id="ARBA00022679"/>
    </source>
</evidence>
<sequence length="375" mass="42103">MAKSSLRRDENANEEGSSWSTRPVPKKRRTSAATLSCKERQLSRENEEGGEDGNEQENVIEEEAVEPEPEIEVRQVRKGDEEKTPDKFISAAVPDPNHDKLEGASGTADHDLDQGSRGNKSTSMTLSDPDVLDCPICVEILSVPVFQCENGHIACAPCCFKIANKCPLCCCPIGYIRCRVIEKVLDSVKVSCVYEIYGCKEIRSYGNKTAHENACIYAPCACPYDGCDFVDTSTKLYAHFHDKHGSSAEHIFFNTVHPIYIEKNQSYQILQEKTEGIVFIINHSTQDHPGSAVNIICVGPALQTRRFRYELVATDGESTFKLGSIAENVPKWSENFPLKKYLLLPRDFVDSTLSFEEREVAQLKLEVFVEREYIF</sequence>
<keyword evidence="9" id="KW-0862">Zinc</keyword>
<comment type="similarity">
    <text evidence="3">Belongs to the SINA (Seven in absentia) family.</text>
</comment>
<evidence type="ECO:0000256" key="4">
    <source>
        <dbReference type="ARBA" id="ARBA00012483"/>
    </source>
</evidence>
<dbReference type="GO" id="GO:0008270">
    <property type="term" value="F:zinc ion binding"/>
    <property type="evidence" value="ECO:0007669"/>
    <property type="project" value="UniProtKB-KW"/>
</dbReference>
<dbReference type="Proteomes" id="UP000187609">
    <property type="component" value="Unassembled WGS sequence"/>
</dbReference>
<comment type="pathway">
    <text evidence="2">Protein modification; protein ubiquitination.</text>
</comment>
<accession>A0A1J6IIM3</accession>
<dbReference type="OMA" id="TAHENAC"/>
<dbReference type="PROSITE" id="PS51081">
    <property type="entry name" value="ZF_SIAH"/>
    <property type="match status" value="1"/>
</dbReference>
<dbReference type="SUPFAM" id="SSF49599">
    <property type="entry name" value="TRAF domain-like"/>
    <property type="match status" value="1"/>
</dbReference>
<comment type="caution">
    <text evidence="15">The sequence shown here is derived from an EMBL/GenBank/DDBJ whole genome shotgun (WGS) entry which is preliminary data.</text>
</comment>
<evidence type="ECO:0000259" key="13">
    <source>
        <dbReference type="PROSITE" id="PS50089"/>
    </source>
</evidence>
<dbReference type="InterPro" id="IPR001841">
    <property type="entry name" value="Znf_RING"/>
</dbReference>
<dbReference type="Pfam" id="PF21362">
    <property type="entry name" value="Sina_RING"/>
    <property type="match status" value="1"/>
</dbReference>
<evidence type="ECO:0000256" key="2">
    <source>
        <dbReference type="ARBA" id="ARBA00004906"/>
    </source>
</evidence>
<keyword evidence="6" id="KW-0479">Metal-binding</keyword>
<evidence type="ECO:0000313" key="16">
    <source>
        <dbReference type="Proteomes" id="UP000187609"/>
    </source>
</evidence>
<dbReference type="InterPro" id="IPR049548">
    <property type="entry name" value="Sina-like_RING"/>
</dbReference>
<dbReference type="PANTHER" id="PTHR46632">
    <property type="entry name" value="E3 UBIQUITIN-PROTEIN LIGASE SINA-LIKE 4"/>
    <property type="match status" value="1"/>
</dbReference>
<dbReference type="GO" id="GO:0061630">
    <property type="term" value="F:ubiquitin protein ligase activity"/>
    <property type="evidence" value="ECO:0007669"/>
    <property type="project" value="UniProtKB-EC"/>
</dbReference>
<dbReference type="EMBL" id="MJEQ01037185">
    <property type="protein sequence ID" value="OIT04949.1"/>
    <property type="molecule type" value="Genomic_DNA"/>
</dbReference>
<evidence type="ECO:0000313" key="15">
    <source>
        <dbReference type="EMBL" id="OIT04949.1"/>
    </source>
</evidence>
<dbReference type="Gene3D" id="3.30.40.10">
    <property type="entry name" value="Zinc/RING finger domain, C3HC4 (zinc finger)"/>
    <property type="match status" value="1"/>
</dbReference>
<gene>
    <name evidence="15" type="ORF">A4A49_25664</name>
</gene>
<feature type="compositionally biased region" description="Acidic residues" evidence="12">
    <location>
        <begin position="48"/>
        <end position="70"/>
    </location>
</feature>
<dbReference type="Gramene" id="OIT04949">
    <property type="protein sequence ID" value="OIT04949"/>
    <property type="gene ID" value="A4A49_25664"/>
</dbReference>
<comment type="function">
    <text evidence="10">E3 ubiquitin-protein ligase that mediates ubiquitination and subsequent proteasomal degradation of target proteins. E3 ubiquitin ligases accept ubiquitin from an E2 ubiquitin-conjugating enzyme in the form of a thioester and then directly transfers the ubiquitin to targeted substrates. It probably triggers the ubiquitin-mediated degradation of different substrates.</text>
</comment>
<reference evidence="15" key="1">
    <citation type="submission" date="2016-11" db="EMBL/GenBank/DDBJ databases">
        <title>The genome of Nicotiana attenuata.</title>
        <authorList>
            <person name="Xu S."/>
            <person name="Brockmoeller T."/>
            <person name="Gaquerel E."/>
            <person name="Navarro A."/>
            <person name="Kuhl H."/>
            <person name="Gase K."/>
            <person name="Ling Z."/>
            <person name="Zhou W."/>
            <person name="Kreitzer C."/>
            <person name="Stanke M."/>
            <person name="Tang H."/>
            <person name="Lyons E."/>
            <person name="Pandey P."/>
            <person name="Pandey S.P."/>
            <person name="Timmermann B."/>
            <person name="Baldwin I.T."/>
        </authorList>
    </citation>
    <scope>NUCLEOTIDE SEQUENCE [LARGE SCALE GENOMIC DNA]</scope>
    <source>
        <strain evidence="15">UT</strain>
    </source>
</reference>
<dbReference type="Pfam" id="PF21361">
    <property type="entry name" value="Sina_ZnF"/>
    <property type="match status" value="1"/>
</dbReference>
<dbReference type="GO" id="GO:0016567">
    <property type="term" value="P:protein ubiquitination"/>
    <property type="evidence" value="ECO:0007669"/>
    <property type="project" value="UniProtKB-UniPathway"/>
</dbReference>
<keyword evidence="5" id="KW-0808">Transferase</keyword>
<evidence type="ECO:0000256" key="8">
    <source>
        <dbReference type="ARBA" id="ARBA00022786"/>
    </source>
</evidence>
<protein>
    <recommendedName>
        <fullName evidence="4">RING-type E3 ubiquitin transferase</fullName>
        <ecNumber evidence="4">2.3.2.27</ecNumber>
    </recommendedName>
</protein>
<dbReference type="STRING" id="49451.A0A1J6IIM3"/>
<keyword evidence="8" id="KW-0833">Ubl conjugation pathway</keyword>
<keyword evidence="16" id="KW-1185">Reference proteome</keyword>
<feature type="compositionally biased region" description="Basic and acidic residues" evidence="12">
    <location>
        <begin position="37"/>
        <end position="47"/>
    </location>
</feature>
<dbReference type="CDD" id="cd16571">
    <property type="entry name" value="RING-HC_SIAHs"/>
    <property type="match status" value="1"/>
</dbReference>
<dbReference type="InterPro" id="IPR013083">
    <property type="entry name" value="Znf_RING/FYVE/PHD"/>
</dbReference>
<keyword evidence="7 11" id="KW-0863">Zinc-finger</keyword>